<evidence type="ECO:0000313" key="2">
    <source>
        <dbReference type="EMBL" id="KAK1640038.1"/>
    </source>
</evidence>
<dbReference type="Proteomes" id="UP001243989">
    <property type="component" value="Unassembled WGS sequence"/>
</dbReference>
<accession>A0AAJ0A016</accession>
<dbReference type="RefSeq" id="XP_060448645.1">
    <property type="nucleotide sequence ID" value="XM_060587457.1"/>
</dbReference>
<dbReference type="AlphaFoldDB" id="A0AAJ0A016"/>
<keyword evidence="3" id="KW-1185">Reference proteome</keyword>
<proteinExistence type="predicted"/>
<keyword evidence="1" id="KW-1133">Transmembrane helix</keyword>
<reference evidence="2" key="1">
    <citation type="submission" date="2021-06" db="EMBL/GenBank/DDBJ databases">
        <title>Comparative genomics, transcriptomics and evolutionary studies reveal genomic signatures of adaptation to plant cell wall in hemibiotrophic fungi.</title>
        <authorList>
            <consortium name="DOE Joint Genome Institute"/>
            <person name="Baroncelli R."/>
            <person name="Diaz J.F."/>
            <person name="Benocci T."/>
            <person name="Peng M."/>
            <person name="Battaglia E."/>
            <person name="Haridas S."/>
            <person name="Andreopoulos W."/>
            <person name="Labutti K."/>
            <person name="Pangilinan J."/>
            <person name="Floch G.L."/>
            <person name="Makela M.R."/>
            <person name="Henrissat B."/>
            <person name="Grigoriev I.V."/>
            <person name="Crouch J.A."/>
            <person name="De Vries R.P."/>
            <person name="Sukno S.A."/>
            <person name="Thon M.R."/>
        </authorList>
    </citation>
    <scope>NUCLEOTIDE SEQUENCE</scope>
    <source>
        <strain evidence="2">CBS 102054</strain>
    </source>
</reference>
<evidence type="ECO:0000256" key="1">
    <source>
        <dbReference type="SAM" id="Phobius"/>
    </source>
</evidence>
<protein>
    <submittedName>
        <fullName evidence="2">Uncharacterized protein</fullName>
    </submittedName>
</protein>
<comment type="caution">
    <text evidence="2">The sequence shown here is derived from an EMBL/GenBank/DDBJ whole genome shotgun (WGS) entry which is preliminary data.</text>
</comment>
<evidence type="ECO:0000313" key="3">
    <source>
        <dbReference type="Proteomes" id="UP001243989"/>
    </source>
</evidence>
<dbReference type="GeneID" id="85472319"/>
<feature type="transmembrane region" description="Helical" evidence="1">
    <location>
        <begin position="20"/>
        <end position="38"/>
    </location>
</feature>
<dbReference type="EMBL" id="JAHMHQ010000004">
    <property type="protein sequence ID" value="KAK1640038.1"/>
    <property type="molecule type" value="Genomic_DNA"/>
</dbReference>
<name>A0AAJ0A016_9PEZI</name>
<organism evidence="2 3">
    <name type="scientific">Colletotrichum phormii</name>
    <dbReference type="NCBI Taxonomy" id="359342"/>
    <lineage>
        <taxon>Eukaryota</taxon>
        <taxon>Fungi</taxon>
        <taxon>Dikarya</taxon>
        <taxon>Ascomycota</taxon>
        <taxon>Pezizomycotina</taxon>
        <taxon>Sordariomycetes</taxon>
        <taxon>Hypocreomycetidae</taxon>
        <taxon>Glomerellales</taxon>
        <taxon>Glomerellaceae</taxon>
        <taxon>Colletotrichum</taxon>
        <taxon>Colletotrichum acutatum species complex</taxon>
    </lineage>
</organism>
<keyword evidence="1" id="KW-0472">Membrane</keyword>
<gene>
    <name evidence="2" type="ORF">BDP81DRAFT_390806</name>
</gene>
<keyword evidence="1" id="KW-0812">Transmembrane</keyword>
<sequence>MSTSEKEGESKSQQLYAWKAPLAMCLSMLGGVGFAVGHDRFYGSLAGTPPSSEIYPDFSAVGGVTSQQFNVALGTLLASMSKILLSMAISTAQEQHVWSVLKARPSKLRSIDGLLSSKSNALNILDASVKSPALVWPRRDDFCI</sequence>